<dbReference type="Gene3D" id="3.10.129.110">
    <property type="entry name" value="Polyketide synthase dehydratase"/>
    <property type="match status" value="1"/>
</dbReference>
<feature type="region of interest" description="N-terminal hotdog fold" evidence="6">
    <location>
        <begin position="902"/>
        <end position="1027"/>
    </location>
</feature>
<feature type="domain" description="Ketosynthase family 3 (KS3)" evidence="9">
    <location>
        <begin position="1"/>
        <end position="395"/>
    </location>
</feature>
<evidence type="ECO:0000313" key="12">
    <source>
        <dbReference type="Proteomes" id="UP000199696"/>
    </source>
</evidence>
<dbReference type="PROSITE" id="PS52019">
    <property type="entry name" value="PKS_MFAS_DH"/>
    <property type="match status" value="1"/>
</dbReference>
<dbReference type="CDD" id="cd00833">
    <property type="entry name" value="PKS"/>
    <property type="match status" value="1"/>
</dbReference>
<dbReference type="InterPro" id="IPR020806">
    <property type="entry name" value="PKS_PP-bd"/>
</dbReference>
<dbReference type="InterPro" id="IPR016036">
    <property type="entry name" value="Malonyl_transacylase_ACP-bd"/>
</dbReference>
<dbReference type="Gene3D" id="3.30.70.3290">
    <property type="match status" value="1"/>
</dbReference>
<reference evidence="12" key="1">
    <citation type="submission" date="2016-06" db="EMBL/GenBank/DDBJ databases">
        <authorList>
            <person name="Varghese N."/>
            <person name="Submissions Spin"/>
        </authorList>
    </citation>
    <scope>NUCLEOTIDE SEQUENCE [LARGE SCALE GENOMIC DNA]</scope>
    <source>
        <strain evidence="12">DSM 44814</strain>
    </source>
</reference>
<keyword evidence="5" id="KW-0012">Acyltransferase</keyword>
<dbReference type="InterPro" id="IPR001227">
    <property type="entry name" value="Ac_transferase_dom_sf"/>
</dbReference>
<feature type="region of interest" description="Disordered" evidence="7">
    <location>
        <begin position="1021"/>
        <end position="1040"/>
    </location>
</feature>
<feature type="active site" description="Proton donor; for dehydratase activity" evidence="6">
    <location>
        <position position="1098"/>
    </location>
</feature>
<dbReference type="FunFam" id="1.10.1200.10:FF:000007">
    <property type="entry name" value="Probable polyketide synthase pks17"/>
    <property type="match status" value="1"/>
</dbReference>
<dbReference type="GO" id="GO:0031177">
    <property type="term" value="F:phosphopantetheine binding"/>
    <property type="evidence" value="ECO:0007669"/>
    <property type="project" value="InterPro"/>
</dbReference>
<feature type="compositionally biased region" description="Low complexity" evidence="7">
    <location>
        <begin position="422"/>
        <end position="431"/>
    </location>
</feature>
<dbReference type="InterPro" id="IPR006162">
    <property type="entry name" value="Ppantetheine_attach_site"/>
</dbReference>
<dbReference type="Gene3D" id="1.10.1200.10">
    <property type="entry name" value="ACP-like"/>
    <property type="match status" value="1"/>
</dbReference>
<organism evidence="11 12">
    <name type="scientific">Micromonospora eburnea</name>
    <dbReference type="NCBI Taxonomy" id="227316"/>
    <lineage>
        <taxon>Bacteria</taxon>
        <taxon>Bacillati</taxon>
        <taxon>Actinomycetota</taxon>
        <taxon>Actinomycetes</taxon>
        <taxon>Micromonosporales</taxon>
        <taxon>Micromonosporaceae</taxon>
        <taxon>Micromonospora</taxon>
    </lineage>
</organism>
<dbReference type="InterPro" id="IPR013968">
    <property type="entry name" value="PKS_KR"/>
</dbReference>
<evidence type="ECO:0000313" key="11">
    <source>
        <dbReference type="EMBL" id="SCL59926.1"/>
    </source>
</evidence>
<dbReference type="Pfam" id="PF21089">
    <property type="entry name" value="PKS_DH_N"/>
    <property type="match status" value="1"/>
</dbReference>
<name>A0A1C6V0V7_9ACTN</name>
<dbReference type="SUPFAM" id="SSF53901">
    <property type="entry name" value="Thiolase-like"/>
    <property type="match status" value="1"/>
</dbReference>
<dbReference type="InterPro" id="IPR050091">
    <property type="entry name" value="PKS_NRPS_Biosynth_Enz"/>
</dbReference>
<dbReference type="Pfam" id="PF00109">
    <property type="entry name" value="ketoacyl-synt"/>
    <property type="match status" value="1"/>
</dbReference>
<evidence type="ECO:0000259" key="10">
    <source>
        <dbReference type="PROSITE" id="PS52019"/>
    </source>
</evidence>
<dbReference type="SUPFAM" id="SSF55048">
    <property type="entry name" value="Probable ACP-binding domain of malonyl-CoA ACP transacylase"/>
    <property type="match status" value="1"/>
</dbReference>
<dbReference type="InterPro" id="IPR055123">
    <property type="entry name" value="SpnB-like_Rossmann"/>
</dbReference>
<dbReference type="PROSITE" id="PS00606">
    <property type="entry name" value="KS3_1"/>
    <property type="match status" value="1"/>
</dbReference>
<dbReference type="OrthoDB" id="3406074at2"/>
<dbReference type="InterPro" id="IPR009081">
    <property type="entry name" value="PP-bd_ACP"/>
</dbReference>
<keyword evidence="2" id="KW-0597">Phosphoprotein</keyword>
<dbReference type="SMART" id="SM00822">
    <property type="entry name" value="PKS_KR"/>
    <property type="match status" value="1"/>
</dbReference>
<dbReference type="GO" id="GO:0006633">
    <property type="term" value="P:fatty acid biosynthetic process"/>
    <property type="evidence" value="ECO:0007669"/>
    <property type="project" value="InterPro"/>
</dbReference>
<protein>
    <submittedName>
        <fullName evidence="11">Acyl transferase domain-containing protein</fullName>
    </submittedName>
</protein>
<dbReference type="InterPro" id="IPR014030">
    <property type="entry name" value="Ketoacyl_synth_N"/>
</dbReference>
<dbReference type="InterPro" id="IPR049552">
    <property type="entry name" value="PKS_DH_N"/>
</dbReference>
<feature type="compositionally biased region" description="Gly residues" evidence="7">
    <location>
        <begin position="432"/>
        <end position="443"/>
    </location>
</feature>
<feature type="region of interest" description="Disordered" evidence="7">
    <location>
        <begin position="1633"/>
        <end position="1656"/>
    </location>
</feature>
<dbReference type="Pfam" id="PF14765">
    <property type="entry name" value="PS-DH"/>
    <property type="match status" value="1"/>
</dbReference>
<dbReference type="SMART" id="SM00823">
    <property type="entry name" value="PKS_PP"/>
    <property type="match status" value="1"/>
</dbReference>
<feature type="region of interest" description="Disordered" evidence="7">
    <location>
        <begin position="392"/>
        <end position="443"/>
    </location>
</feature>
<dbReference type="Gene3D" id="3.40.47.10">
    <property type="match status" value="1"/>
</dbReference>
<evidence type="ECO:0000256" key="7">
    <source>
        <dbReference type="SAM" id="MobiDB-lite"/>
    </source>
</evidence>
<evidence type="ECO:0000256" key="1">
    <source>
        <dbReference type="ARBA" id="ARBA00022450"/>
    </source>
</evidence>
<dbReference type="SMART" id="SM00826">
    <property type="entry name" value="PKS_DH"/>
    <property type="match status" value="1"/>
</dbReference>
<dbReference type="EMBL" id="FMHY01000002">
    <property type="protein sequence ID" value="SCL59926.1"/>
    <property type="molecule type" value="Genomic_DNA"/>
</dbReference>
<feature type="domain" description="PKS/mFAS DH" evidence="10">
    <location>
        <begin position="902"/>
        <end position="1188"/>
    </location>
</feature>
<dbReference type="PANTHER" id="PTHR43775">
    <property type="entry name" value="FATTY ACID SYNTHASE"/>
    <property type="match status" value="1"/>
</dbReference>
<dbReference type="STRING" id="227316.GA0070604_4175"/>
<feature type="active site" description="Proton acceptor; for dehydratase activity" evidence="6">
    <location>
        <position position="933"/>
    </location>
</feature>
<dbReference type="Gene3D" id="3.40.50.720">
    <property type="entry name" value="NAD(P)-binding Rossmann-like Domain"/>
    <property type="match status" value="1"/>
</dbReference>
<feature type="domain" description="Carrier" evidence="8">
    <location>
        <begin position="1673"/>
        <end position="1748"/>
    </location>
</feature>
<dbReference type="InterPro" id="IPR016035">
    <property type="entry name" value="Acyl_Trfase/lysoPLipase"/>
</dbReference>
<evidence type="ECO:0000256" key="2">
    <source>
        <dbReference type="ARBA" id="ARBA00022553"/>
    </source>
</evidence>
<dbReference type="Proteomes" id="UP000199696">
    <property type="component" value="Unassembled WGS sequence"/>
</dbReference>
<dbReference type="GO" id="GO:0004315">
    <property type="term" value="F:3-oxoacyl-[acyl-carrier-protein] synthase activity"/>
    <property type="evidence" value="ECO:0007669"/>
    <property type="project" value="InterPro"/>
</dbReference>
<keyword evidence="3 11" id="KW-0808">Transferase</keyword>
<dbReference type="Pfam" id="PF22953">
    <property type="entry name" value="SpnB_Rossmann"/>
    <property type="match status" value="1"/>
</dbReference>
<feature type="compositionally biased region" description="Low complexity" evidence="7">
    <location>
        <begin position="395"/>
        <end position="412"/>
    </location>
</feature>
<evidence type="ECO:0000256" key="6">
    <source>
        <dbReference type="PROSITE-ProRule" id="PRU01363"/>
    </source>
</evidence>
<dbReference type="SUPFAM" id="SSF52151">
    <property type="entry name" value="FabD/lysophospholipase-like"/>
    <property type="match status" value="1"/>
</dbReference>
<dbReference type="Pfam" id="PF22621">
    <property type="entry name" value="CurL-like_PKS_C"/>
    <property type="match status" value="1"/>
</dbReference>
<keyword evidence="1" id="KW-0596">Phosphopantetheine</keyword>
<dbReference type="InterPro" id="IPR049551">
    <property type="entry name" value="PKS_DH_C"/>
</dbReference>
<dbReference type="PANTHER" id="PTHR43775:SF51">
    <property type="entry name" value="INACTIVE PHENOLPHTHIOCEROL SYNTHESIS POLYKETIDE SYNTHASE TYPE I PKS1-RELATED"/>
    <property type="match status" value="1"/>
</dbReference>
<dbReference type="InterPro" id="IPR020807">
    <property type="entry name" value="PKS_DH"/>
</dbReference>
<feature type="region of interest" description="C-terminal hotdog fold" evidence="6">
    <location>
        <begin position="1039"/>
        <end position="1188"/>
    </location>
</feature>
<evidence type="ECO:0000256" key="4">
    <source>
        <dbReference type="ARBA" id="ARBA00023268"/>
    </source>
</evidence>
<keyword evidence="4" id="KW-0511">Multifunctional enzyme</keyword>
<dbReference type="InterPro" id="IPR014031">
    <property type="entry name" value="Ketoacyl_synth_C"/>
</dbReference>
<dbReference type="InterPro" id="IPR032821">
    <property type="entry name" value="PKS_assoc"/>
</dbReference>
<dbReference type="InterPro" id="IPR036291">
    <property type="entry name" value="NAD(P)-bd_dom_sf"/>
</dbReference>
<dbReference type="InterPro" id="IPR057326">
    <property type="entry name" value="KR_dom"/>
</dbReference>
<dbReference type="InterPro" id="IPR016039">
    <property type="entry name" value="Thiolase-like"/>
</dbReference>
<dbReference type="PROSITE" id="PS50075">
    <property type="entry name" value="CARRIER"/>
    <property type="match status" value="1"/>
</dbReference>
<dbReference type="Gene3D" id="3.40.366.10">
    <property type="entry name" value="Malonyl-Coenzyme A Acyl Carrier Protein, domain 2"/>
    <property type="match status" value="1"/>
</dbReference>
<dbReference type="SUPFAM" id="SSF51735">
    <property type="entry name" value="NAD(P)-binding Rossmann-fold domains"/>
    <property type="match status" value="2"/>
</dbReference>
<dbReference type="PROSITE" id="PS52004">
    <property type="entry name" value="KS3_2"/>
    <property type="match status" value="1"/>
</dbReference>
<dbReference type="Pfam" id="PF00550">
    <property type="entry name" value="PP-binding"/>
    <property type="match status" value="1"/>
</dbReference>
<dbReference type="InterPro" id="IPR014043">
    <property type="entry name" value="Acyl_transferase_dom"/>
</dbReference>
<dbReference type="SMART" id="SM00827">
    <property type="entry name" value="PKS_AT"/>
    <property type="match status" value="1"/>
</dbReference>
<evidence type="ECO:0000259" key="8">
    <source>
        <dbReference type="PROSITE" id="PS50075"/>
    </source>
</evidence>
<dbReference type="InterPro" id="IPR018201">
    <property type="entry name" value="Ketoacyl_synth_AS"/>
</dbReference>
<gene>
    <name evidence="11" type="ORF">GA0070604_4175</name>
</gene>
<evidence type="ECO:0000256" key="3">
    <source>
        <dbReference type="ARBA" id="ARBA00022679"/>
    </source>
</evidence>
<dbReference type="InterPro" id="IPR042104">
    <property type="entry name" value="PKS_dehydratase_sf"/>
</dbReference>
<dbReference type="SUPFAM" id="SSF47336">
    <property type="entry name" value="ACP-like"/>
    <property type="match status" value="1"/>
</dbReference>
<evidence type="ECO:0000259" key="9">
    <source>
        <dbReference type="PROSITE" id="PS52004"/>
    </source>
</evidence>
<dbReference type="GO" id="GO:0004312">
    <property type="term" value="F:fatty acid synthase activity"/>
    <property type="evidence" value="ECO:0007669"/>
    <property type="project" value="TreeGrafter"/>
</dbReference>
<dbReference type="Pfam" id="PF16197">
    <property type="entry name" value="KAsynt_C_assoc"/>
    <property type="match status" value="1"/>
</dbReference>
<evidence type="ECO:0000256" key="5">
    <source>
        <dbReference type="ARBA" id="ARBA00023315"/>
    </source>
</evidence>
<proteinExistence type="predicted"/>
<dbReference type="FunFam" id="3.40.47.10:FF:000019">
    <property type="entry name" value="Polyketide synthase type I"/>
    <property type="match status" value="1"/>
</dbReference>
<dbReference type="InterPro" id="IPR049900">
    <property type="entry name" value="PKS_mFAS_DH"/>
</dbReference>
<keyword evidence="12" id="KW-1185">Reference proteome</keyword>
<dbReference type="Pfam" id="PF02801">
    <property type="entry name" value="Ketoacyl-synt_C"/>
    <property type="match status" value="1"/>
</dbReference>
<dbReference type="InterPro" id="IPR020841">
    <property type="entry name" value="PKS_Beta-ketoAc_synthase_dom"/>
</dbReference>
<dbReference type="CDD" id="cd08956">
    <property type="entry name" value="KR_3_FAS_SDR_x"/>
    <property type="match status" value="1"/>
</dbReference>
<dbReference type="SMART" id="SM00825">
    <property type="entry name" value="PKS_KS"/>
    <property type="match status" value="1"/>
</dbReference>
<dbReference type="InterPro" id="IPR036736">
    <property type="entry name" value="ACP-like_sf"/>
</dbReference>
<dbReference type="Pfam" id="PF00698">
    <property type="entry name" value="Acyl_transf_1"/>
    <property type="match status" value="1"/>
</dbReference>
<dbReference type="Pfam" id="PF08659">
    <property type="entry name" value="KR"/>
    <property type="match status" value="1"/>
</dbReference>
<accession>A0A1C6V0V7</accession>
<sequence>MIGGFPTGRGWDLAGLYDPDPERVGKSYVREGGFLYDADEFDAEFFGISPREALAIDPQQRLLLETVWETLERAAIPPETLRGTRTGVFTGVMYNDYGTRLQPAPSGFEGYIGNGSSSSVASGRISYTLGLEGPAITVDTACSSSLVALHLAGQALRSGECDLALAGGVTVMATPQLFIEFSRQRGLSPDGRCKPFAAAADGTGFGEGAGIILLERLSDARRNGHPVLAVIRGSAVNQDGASNGLTAPNGPAQQRVIRQALANAGVDATDVDVVEAHGTGTTLGDPIEAQALLATYGQGREAGHPLWLGSVKSNIGHTQAAAGVAGVIKMVQAIQHGLLPATLHVDAPTPHVDWDTGRVALLTETVPWPDTGRPRRAAVSSFGISGTNAHLILEAPPTNTGPPTATGPLTTDNSDDTDTTDGGDTGTSTTNGGAGDGDTGTGTGAGGGLVPWLISARSVEALRAQALRLADHVAAHPGYRAADIGAALVTTRTQHRFRAGVVVNDAGDGEAVLRAFGVGQPGVGVVSGRVGVGGTVLVFPGQGSQWPGMALELVESSTVFAAHVRECAQVLRECVDWSLWEVLRAGADDPVWQRVDVIQPVLFVVMTAVARLWQHTGVVVDAVVGHSQGEIAAAYVAGALDLAEALRLVVGRSQALRVVAGTGAMAHVAASADRVRADIDALGTRAGGVQIAAVNGPLSTTVSGPPADVEALITFYADTSVRARLVPVDYASHSVQVEVLRDQLTSMANIRPAATSVAFYSTVTAAPYDTTGLDSQYWYRNLREPVRLQDTVQALLGDGYTLFIEASAHPVLTTAIQDTIDAHPTPTPATAIASLYRNDGSYHRFLTSAIQAWTHGAPLNLPDTPTPTHLPDLPTYPFQHQRYWLDPAPSGVTVPGLTATGHPLLAGGLELPDGGRVFTGTISTATHPWLADHAITGTVLLPGTAFLELALHAAYHTDCNHIEELNVHEPLTLPERGGVQIHVTVGPPTGDGTRDMKVESRRLDADAPDTPWTQNITAVLGVDDNPGPRPDDGPWDPAGSPIDIESFYDNLSDHGLDYGPVFQGLKSAWRAGDVFHAELELSGDESDEGFIVHPALLDAAIQTIFLTDAHPLGTGKPRGDGSTPQIPVPFSWSGVRVAASATATTTLRVRMTLSGDSSMALHLSDAYGHTICSVDTLTVRPVAPDKLESDSEHRHNFHVVWERLGVVVPDEVAVPVGWALLGSGGSGSGWDGVPVYPDVAALAEAVDAPDTVLYVVDPETAGRDADVVRRAHQVSAALVRVLRDWLARDLDARLVVVTRQAVATVPHEAVDDLAAACLWGLVRVAQREHPGRFVLVDGDGGVVGWRVLSGVLAGGESQVAVRGGVVLRPRLSRLPAQPVPASGGGFGGLDPSGTVLITGGTGGLGALTAWHLVRRYGVRRLVLVSRRGMAAAGAGELRAGLEAAGARVWVRECDSGDRAGLARVLAQVDQRHPLTAVIHAAGVVDDGVVQSLNTERMSAVLRPKVDGAWHLHELTADMPLSAFVLFSSVAGVLGNPGQGNYAAANTFLDALAQHRRAVGLPATSVAWGLWQTGTGLTGGLSDTDRDRLTRSGIRALSTEQGLHLLDTAVGQDRAQVVAARWDLPALRRHPDRSPILDSLAHRPVSPRHTPPGGENTTRLATQLAGLSTPQQRQLLLESVRLNAALVLGHNSADHIHADRGFLDMGFDSLTAVELRNRLNAATGLRLPSTTVFDHPAPAALADFLLEKLTKAQPEPDQAVLKELDKIESVAAGLSLAGRTRLTTRLQQFLLKLNPVEEESGAAVPTVIAEIDSASDAEIFDFINNELGIPDSAPKE</sequence>
<dbReference type="PROSITE" id="PS00012">
    <property type="entry name" value="PHOSPHOPANTETHEINE"/>
    <property type="match status" value="1"/>
</dbReference>
<dbReference type="SMART" id="SM01294">
    <property type="entry name" value="PKS_PP_betabranch"/>
    <property type="match status" value="1"/>
</dbReference>